<feature type="transmembrane region" description="Helical" evidence="2">
    <location>
        <begin position="29"/>
        <end position="51"/>
    </location>
</feature>
<dbReference type="EMBL" id="BMQJ01000001">
    <property type="protein sequence ID" value="GGP78695.1"/>
    <property type="molecule type" value="Genomic_DNA"/>
</dbReference>
<dbReference type="InterPro" id="IPR021454">
    <property type="entry name" value="DUF3105"/>
</dbReference>
<keyword evidence="2" id="KW-1133">Transmembrane helix</keyword>
<dbReference type="RefSeq" id="WP_189244660.1">
    <property type="nucleotide sequence ID" value="NZ_BMQJ01000001.1"/>
</dbReference>
<organism evidence="3 4">
    <name type="scientific">Streptosporangium pseudovulgare</name>
    <dbReference type="NCBI Taxonomy" id="35765"/>
    <lineage>
        <taxon>Bacteria</taxon>
        <taxon>Bacillati</taxon>
        <taxon>Actinomycetota</taxon>
        <taxon>Actinomycetes</taxon>
        <taxon>Streptosporangiales</taxon>
        <taxon>Streptosporangiaceae</taxon>
        <taxon>Streptosporangium</taxon>
    </lineage>
</organism>
<name>A0ABQ2QHE9_9ACTN</name>
<proteinExistence type="predicted"/>
<evidence type="ECO:0000256" key="2">
    <source>
        <dbReference type="SAM" id="Phobius"/>
    </source>
</evidence>
<gene>
    <name evidence="3" type="ORF">GCM10010140_03680</name>
</gene>
<evidence type="ECO:0000313" key="3">
    <source>
        <dbReference type="EMBL" id="GGP78695.1"/>
    </source>
</evidence>
<accession>A0ABQ2QHE9</accession>
<feature type="compositionally biased region" description="Low complexity" evidence="1">
    <location>
        <begin position="205"/>
        <end position="227"/>
    </location>
</feature>
<dbReference type="Pfam" id="PF11303">
    <property type="entry name" value="DUF3105"/>
    <property type="match status" value="1"/>
</dbReference>
<reference evidence="4" key="1">
    <citation type="journal article" date="2019" name="Int. J. Syst. Evol. Microbiol.">
        <title>The Global Catalogue of Microorganisms (GCM) 10K type strain sequencing project: providing services to taxonomists for standard genome sequencing and annotation.</title>
        <authorList>
            <consortium name="The Broad Institute Genomics Platform"/>
            <consortium name="The Broad Institute Genome Sequencing Center for Infectious Disease"/>
            <person name="Wu L."/>
            <person name="Ma J."/>
        </authorList>
    </citation>
    <scope>NUCLEOTIDE SEQUENCE [LARGE SCALE GENOMIC DNA]</scope>
    <source>
        <strain evidence="4">JCM 3115</strain>
    </source>
</reference>
<keyword evidence="4" id="KW-1185">Reference proteome</keyword>
<evidence type="ECO:0000256" key="1">
    <source>
        <dbReference type="SAM" id="MobiDB-lite"/>
    </source>
</evidence>
<evidence type="ECO:0000313" key="4">
    <source>
        <dbReference type="Proteomes" id="UP000611554"/>
    </source>
</evidence>
<keyword evidence="2" id="KW-0472">Membrane</keyword>
<protein>
    <recommendedName>
        <fullName evidence="5">DUF3105 domain-containing protein</fullName>
    </recommendedName>
</protein>
<comment type="caution">
    <text evidence="3">The sequence shown here is derived from an EMBL/GenBank/DDBJ whole genome shotgun (WGS) entry which is preliminary data.</text>
</comment>
<dbReference type="Proteomes" id="UP000611554">
    <property type="component" value="Unassembled WGS sequence"/>
</dbReference>
<sequence length="244" mass="26289">MSKDKTQARREHLARMRAEQKRKERRTAFTMWGIGGAVIVLLVGAVAFYMVNVRATTSLDAVATAAYPGAQHVETKVTYKENPPMGGEHNPAWQTCAVYDQPINNENAVHSMEHGAVWITYRPDLPKDQVDKLKELASRDYMLMSPYPGLPAKIVLSSWNRQLKVDSADDPRLPKYIAKYRNSGDQAPELGASCSAGVDTTTAEAPIPAAAPSPGASDAPSPGASDSPKPDMSPEPSASPSPSS</sequence>
<feature type="compositionally biased region" description="Pro residues" evidence="1">
    <location>
        <begin position="231"/>
        <end position="244"/>
    </location>
</feature>
<evidence type="ECO:0008006" key="5">
    <source>
        <dbReference type="Google" id="ProtNLM"/>
    </source>
</evidence>
<keyword evidence="2" id="KW-0812">Transmembrane</keyword>
<feature type="region of interest" description="Disordered" evidence="1">
    <location>
        <begin position="187"/>
        <end position="244"/>
    </location>
</feature>